<name>A0A3M7T0U1_BRAPC</name>
<gene>
    <name evidence="1" type="ORF">BpHYR1_004972</name>
</gene>
<keyword evidence="2" id="KW-1185">Reference proteome</keyword>
<evidence type="ECO:0000313" key="1">
    <source>
        <dbReference type="EMBL" id="RNA41577.1"/>
    </source>
</evidence>
<evidence type="ECO:0000313" key="2">
    <source>
        <dbReference type="Proteomes" id="UP000276133"/>
    </source>
</evidence>
<dbReference type="AlphaFoldDB" id="A0A3M7T0U1"/>
<accession>A0A3M7T0U1</accession>
<protein>
    <submittedName>
        <fullName evidence="1">Uncharacterized protein</fullName>
    </submittedName>
</protein>
<comment type="caution">
    <text evidence="1">The sequence shown here is derived from an EMBL/GenBank/DDBJ whole genome shotgun (WGS) entry which is preliminary data.</text>
</comment>
<reference evidence="1 2" key="1">
    <citation type="journal article" date="2018" name="Sci. Rep.">
        <title>Genomic signatures of local adaptation to the degree of environmental predictability in rotifers.</title>
        <authorList>
            <person name="Franch-Gras L."/>
            <person name="Hahn C."/>
            <person name="Garcia-Roger E.M."/>
            <person name="Carmona M.J."/>
            <person name="Serra M."/>
            <person name="Gomez A."/>
        </authorList>
    </citation>
    <scope>NUCLEOTIDE SEQUENCE [LARGE SCALE GENOMIC DNA]</scope>
    <source>
        <strain evidence="1">HYR1</strain>
    </source>
</reference>
<dbReference type="EMBL" id="REGN01000481">
    <property type="protein sequence ID" value="RNA41577.1"/>
    <property type="molecule type" value="Genomic_DNA"/>
</dbReference>
<organism evidence="1 2">
    <name type="scientific">Brachionus plicatilis</name>
    <name type="common">Marine rotifer</name>
    <name type="synonym">Brachionus muelleri</name>
    <dbReference type="NCBI Taxonomy" id="10195"/>
    <lineage>
        <taxon>Eukaryota</taxon>
        <taxon>Metazoa</taxon>
        <taxon>Spiralia</taxon>
        <taxon>Gnathifera</taxon>
        <taxon>Rotifera</taxon>
        <taxon>Eurotatoria</taxon>
        <taxon>Monogononta</taxon>
        <taxon>Pseudotrocha</taxon>
        <taxon>Ploima</taxon>
        <taxon>Brachionidae</taxon>
        <taxon>Brachionus</taxon>
    </lineage>
</organism>
<dbReference type="Proteomes" id="UP000276133">
    <property type="component" value="Unassembled WGS sequence"/>
</dbReference>
<sequence length="81" mass="9105">MESDLVLSFNGDQIKAVNSKTKIREDKNQIRAKASIFRRKKKILKSELGLYLGLLNNSDKNKETTTARLACESGLLGGHLW</sequence>
<proteinExistence type="predicted"/>